<dbReference type="EMBL" id="JAACJP010000004">
    <property type="protein sequence ID" value="KAF5385025.1"/>
    <property type="molecule type" value="Genomic_DNA"/>
</dbReference>
<keyword evidence="3 10" id="KW-0812">Transmembrane</keyword>
<feature type="domain" description="ABC transmembrane type-1" evidence="12">
    <location>
        <begin position="300"/>
        <end position="577"/>
    </location>
</feature>
<dbReference type="PANTHER" id="PTHR24223">
    <property type="entry name" value="ATP-BINDING CASSETTE SUB-FAMILY C"/>
    <property type="match status" value="1"/>
</dbReference>
<evidence type="ECO:0000256" key="4">
    <source>
        <dbReference type="ARBA" id="ARBA00022737"/>
    </source>
</evidence>
<dbReference type="CDD" id="cd03244">
    <property type="entry name" value="ABCC_MRP_domain2"/>
    <property type="match status" value="1"/>
</dbReference>
<dbReference type="GO" id="GO:0140359">
    <property type="term" value="F:ABC-type transporter activity"/>
    <property type="evidence" value="ECO:0007669"/>
    <property type="project" value="InterPro"/>
</dbReference>
<dbReference type="Proteomes" id="UP000565441">
    <property type="component" value="Unassembled WGS sequence"/>
</dbReference>
<dbReference type="PROSITE" id="PS00211">
    <property type="entry name" value="ABC_TRANSPORTER_1"/>
    <property type="match status" value="2"/>
</dbReference>
<feature type="region of interest" description="Disordered" evidence="9">
    <location>
        <begin position="1567"/>
        <end position="1633"/>
    </location>
</feature>
<reference evidence="13 14" key="1">
    <citation type="journal article" date="2020" name="ISME J.">
        <title>Uncovering the hidden diversity of litter-decomposition mechanisms in mushroom-forming fungi.</title>
        <authorList>
            <person name="Floudas D."/>
            <person name="Bentzer J."/>
            <person name="Ahren D."/>
            <person name="Johansson T."/>
            <person name="Persson P."/>
            <person name="Tunlid A."/>
        </authorList>
    </citation>
    <scope>NUCLEOTIDE SEQUENCE [LARGE SCALE GENOMIC DNA]</scope>
    <source>
        <strain evidence="13 14">CBS 661.87</strain>
    </source>
</reference>
<evidence type="ECO:0000256" key="9">
    <source>
        <dbReference type="SAM" id="MobiDB-lite"/>
    </source>
</evidence>
<name>A0A8H5M8D3_9AGAR</name>
<evidence type="ECO:0000259" key="12">
    <source>
        <dbReference type="PROSITE" id="PS50929"/>
    </source>
</evidence>
<dbReference type="Gene3D" id="3.40.50.300">
    <property type="entry name" value="P-loop containing nucleotide triphosphate hydrolases"/>
    <property type="match status" value="2"/>
</dbReference>
<dbReference type="Pfam" id="PF00005">
    <property type="entry name" value="ABC_tran"/>
    <property type="match status" value="2"/>
</dbReference>
<dbReference type="PANTHER" id="PTHR24223:SF415">
    <property type="entry name" value="FI20190P1"/>
    <property type="match status" value="1"/>
</dbReference>
<keyword evidence="2" id="KW-0813">Transport</keyword>
<dbReference type="InterPro" id="IPR017871">
    <property type="entry name" value="ABC_transporter-like_CS"/>
</dbReference>
<comment type="caution">
    <text evidence="13">The sequence shown here is derived from an EMBL/GenBank/DDBJ whole genome shotgun (WGS) entry which is preliminary data.</text>
</comment>
<accession>A0A8H5M8D3</accession>
<dbReference type="OrthoDB" id="6500128at2759"/>
<feature type="transmembrane region" description="Helical" evidence="10">
    <location>
        <begin position="20"/>
        <end position="39"/>
    </location>
</feature>
<feature type="transmembrane region" description="Helical" evidence="10">
    <location>
        <begin position="426"/>
        <end position="454"/>
    </location>
</feature>
<sequence length="1784" mass="198139">MGTQPVQTELWMSTHYRELVLGTLLPGSFIILAIVNDVAKAIPVPKYLGKSSLNRLCAPLRNFVTNEDVMEPICTREGRHFVLRTRVLSVLAFIASAGWLGCFVYGVILGDTSYASKALVAIFTWTYVSLRTPIKPPSTAPYTLIFFACAHFLFFLIEFGFDLLEKDGPSSKLVLDCVGMVVPGIFIWVAGTFPLQPFRVAPNIAVPNDVPSNAFSCPEDDVTLWSWCTFSFVQPIFDLAMARTLNDTDVWILSPFFQHKNIFNKCLEYRALHPTHTLLRFLLVSNSLDLILDIVLELWSAIVGFVPPYALKEILAALTTDDTDAKSAAYFWALITFLAHLSFAQVDLFQSWHTRRCYERTRGQLFCSLHYKSLMRQDITGKISQEGDEQKSADLGKIVNLMQGDTYAVAQRFWEFSGIFMSPIRLTIALVFLYQILGWSALSGVVVIIVAYVLNYPLATYNISITRSSWKAKDTRMDVVNELLQNIRFLKFYGWEYHWSGKAENAREHELRWRVKQNIVDTLISFIWTWIPSATALTSFFCYTFIAGERLTVSKAFTSIALFSQLQEPMTALPGQIFAMLHAYVSMQRIEGFLNEKEVPEWASTLTAPSDDGSNYEIGFSSATFEWPSLPKSPMSPARFVLGPLDIKFPKGKLTLVSGATGSGKSALLAALLGEMQCTAGNVILNKLSHRVAYCGQNPWLEHATIRDNIIFGSPYGFEEARYQAVVESCALVKDLEVFDAGDQTEIGEKGITLSGGQRARVALARAMYSAAECILLDDPLAAVDMHTAQHLLTRCLTSDLARDRTIILVTHHISLCLPAASYLVEMSNGNILRQGSIQDLKDLGLLDTVVEQEDEPMDAPHTPENEADVASTKPAHQAGDGKLIEIEARAEGRVPLYTYLIYIRAAGIVPWILTITLMLLIRFINIMNQVFLARWGEAYQSEDVPSILASALSPYPWTGLPPPDINVTPWLMIYFYISLTAAFSVLFYIALGYYASLQASRSLFNSLLKRLTRAPARFFDVTPIGRILNRFTTDINTIDGALMNSARNCISGILNFLASFTVILVVVPTFAPFALFIAWLYIRLAPPYIQASRDLRRLESVSLSPAFAGFDELLRGIAHIRAFGMENRYQNGFYAKVDKFQSFDHVYWLVNGWLRWRYDCLGSVVVFAATIFALWKGVTNGSTAIVIVQAGIFAEASRQLVRVAAQLELDFNSIERVVEYLDVPQEAPAIIEKNRPPAYWPSSTGDLRVENLVVRYAPHLPPVLRNVSFTINPSEKIGVVGRTGSGKSTLALSLLRMIEPISGSIIIDGIDISMLGLEDLRTRITIISQDVSLFSGTIKSNLDPLDEHCEEECLDVLQRCHLSSLLKHAPSGEQATPLDMLISPGSLSAGEKQLVAIARAILRRTNIIIMDEATSQIDANLDDQIQKTIREEFADAIVITIAHRLKTIMDYDRVLVLDEGEIVEFGQPREMMGTFRFWTSDVVDSLYTRPGMSRYALILLNIFLVVHAHSQPLKAGREAGLPRDLADFLEDDILYNSPNTPYGYETYSTHDTSTFSFGGLFSEDFQTRTDGPSQTGTTTSATASSTTKSASHTPKPTLTPASTVSPTTSSSTTPLPSASSADSGSDSYDAPSMPRAEAAQWKIIGLVVICITFVCAAILTIVFFDAWWGFLCALVCRRRRGGGKEDMVPDWEKRCWEYKLPNEDGGNMYPSTASLDTIKRETAGMAGIGRGGGLGKEMVNPFASHPRGLVSPQPVYALECDPHPLEPLLRRPSTNPRSPLGYA</sequence>
<dbReference type="CDD" id="cd18604">
    <property type="entry name" value="ABC_6TM_VMR1_D2_like"/>
    <property type="match status" value="1"/>
</dbReference>
<dbReference type="InterPro" id="IPR003439">
    <property type="entry name" value="ABC_transporter-like_ATP-bd"/>
</dbReference>
<keyword evidence="7 10" id="KW-1133">Transmembrane helix</keyword>
<feature type="transmembrane region" description="Helical" evidence="10">
    <location>
        <begin position="523"/>
        <end position="546"/>
    </location>
</feature>
<feature type="region of interest" description="Disordered" evidence="9">
    <location>
        <begin position="854"/>
        <end position="879"/>
    </location>
</feature>
<protein>
    <submittedName>
        <fullName evidence="13">Uncharacterized protein</fullName>
    </submittedName>
</protein>
<keyword evidence="6" id="KW-0067">ATP-binding</keyword>
<evidence type="ECO:0000256" key="5">
    <source>
        <dbReference type="ARBA" id="ARBA00022741"/>
    </source>
</evidence>
<feature type="transmembrane region" description="Helical" evidence="10">
    <location>
        <begin position="974"/>
        <end position="996"/>
    </location>
</feature>
<evidence type="ECO:0000256" key="7">
    <source>
        <dbReference type="ARBA" id="ARBA00022989"/>
    </source>
</evidence>
<evidence type="ECO:0000256" key="6">
    <source>
        <dbReference type="ARBA" id="ARBA00022840"/>
    </source>
</evidence>
<feature type="transmembrane region" description="Helical" evidence="10">
    <location>
        <begin position="900"/>
        <end position="925"/>
    </location>
</feature>
<evidence type="ECO:0000256" key="2">
    <source>
        <dbReference type="ARBA" id="ARBA00022448"/>
    </source>
</evidence>
<dbReference type="SMART" id="SM00382">
    <property type="entry name" value="AAA"/>
    <property type="match status" value="2"/>
</dbReference>
<evidence type="ECO:0000313" key="14">
    <source>
        <dbReference type="Proteomes" id="UP000565441"/>
    </source>
</evidence>
<dbReference type="CDD" id="cd18596">
    <property type="entry name" value="ABC_6TM_VMR1_D1_like"/>
    <property type="match status" value="1"/>
</dbReference>
<dbReference type="PROSITE" id="PS50893">
    <property type="entry name" value="ABC_TRANSPORTER_2"/>
    <property type="match status" value="2"/>
</dbReference>
<dbReference type="GO" id="GO:0016020">
    <property type="term" value="C:membrane"/>
    <property type="evidence" value="ECO:0007669"/>
    <property type="project" value="UniProtKB-SubCell"/>
</dbReference>
<dbReference type="InterPro" id="IPR011527">
    <property type="entry name" value="ABC1_TM_dom"/>
</dbReference>
<dbReference type="FunFam" id="1.20.1560.10:FF:000013">
    <property type="entry name" value="ABC transporter C family member 2"/>
    <property type="match status" value="1"/>
</dbReference>
<dbReference type="GO" id="GO:0005524">
    <property type="term" value="F:ATP binding"/>
    <property type="evidence" value="ECO:0007669"/>
    <property type="project" value="UniProtKB-KW"/>
</dbReference>
<dbReference type="FunFam" id="3.40.50.300:FF:001354">
    <property type="entry name" value="ATP-binding cassette (ABC) transporter, putative"/>
    <property type="match status" value="1"/>
</dbReference>
<feature type="domain" description="ABC transmembrane type-1" evidence="12">
    <location>
        <begin position="913"/>
        <end position="1210"/>
    </location>
</feature>
<proteinExistence type="predicted"/>
<comment type="subcellular location">
    <subcellularLocation>
        <location evidence="1">Membrane</location>
        <topology evidence="1">Multi-pass membrane protein</topology>
    </subcellularLocation>
</comment>
<dbReference type="PROSITE" id="PS50929">
    <property type="entry name" value="ABC_TM1F"/>
    <property type="match status" value="2"/>
</dbReference>
<keyword evidence="4" id="KW-0677">Repeat</keyword>
<dbReference type="InterPro" id="IPR036640">
    <property type="entry name" value="ABC1_TM_sf"/>
</dbReference>
<dbReference type="Gene3D" id="1.20.1560.10">
    <property type="entry name" value="ABC transporter type 1, transmembrane domain"/>
    <property type="match status" value="2"/>
</dbReference>
<feature type="compositionally biased region" description="Low complexity" evidence="9">
    <location>
        <begin position="1573"/>
        <end position="1633"/>
    </location>
</feature>
<organism evidence="13 14">
    <name type="scientific">Tricholomella constricta</name>
    <dbReference type="NCBI Taxonomy" id="117010"/>
    <lineage>
        <taxon>Eukaryota</taxon>
        <taxon>Fungi</taxon>
        <taxon>Dikarya</taxon>
        <taxon>Basidiomycota</taxon>
        <taxon>Agaricomycotina</taxon>
        <taxon>Agaricomycetes</taxon>
        <taxon>Agaricomycetidae</taxon>
        <taxon>Agaricales</taxon>
        <taxon>Tricholomatineae</taxon>
        <taxon>Lyophyllaceae</taxon>
        <taxon>Tricholomella</taxon>
    </lineage>
</organism>
<keyword evidence="5" id="KW-0547">Nucleotide-binding</keyword>
<feature type="domain" description="ABC transporter" evidence="11">
    <location>
        <begin position="625"/>
        <end position="854"/>
    </location>
</feature>
<dbReference type="Pfam" id="PF00664">
    <property type="entry name" value="ABC_membrane"/>
    <property type="match status" value="2"/>
</dbReference>
<dbReference type="GO" id="GO:0016887">
    <property type="term" value="F:ATP hydrolysis activity"/>
    <property type="evidence" value="ECO:0007669"/>
    <property type="project" value="InterPro"/>
</dbReference>
<dbReference type="InterPro" id="IPR050173">
    <property type="entry name" value="ABC_transporter_C-like"/>
</dbReference>
<evidence type="ECO:0000259" key="11">
    <source>
        <dbReference type="PROSITE" id="PS50893"/>
    </source>
</evidence>
<dbReference type="InterPro" id="IPR003593">
    <property type="entry name" value="AAA+_ATPase"/>
</dbReference>
<keyword evidence="14" id="KW-1185">Reference proteome</keyword>
<evidence type="ECO:0000256" key="8">
    <source>
        <dbReference type="ARBA" id="ARBA00023136"/>
    </source>
</evidence>
<feature type="domain" description="ABC transporter" evidence="11">
    <location>
        <begin position="1248"/>
        <end position="1485"/>
    </location>
</feature>
<feature type="transmembrane region" description="Helical" evidence="10">
    <location>
        <begin position="330"/>
        <end position="349"/>
    </location>
</feature>
<keyword evidence="8 10" id="KW-0472">Membrane</keyword>
<feature type="transmembrane region" description="Helical" evidence="10">
    <location>
        <begin position="173"/>
        <end position="193"/>
    </location>
</feature>
<evidence type="ECO:0000256" key="10">
    <source>
        <dbReference type="SAM" id="Phobius"/>
    </source>
</evidence>
<evidence type="ECO:0000256" key="3">
    <source>
        <dbReference type="ARBA" id="ARBA00022692"/>
    </source>
</evidence>
<feature type="transmembrane region" description="Helical" evidence="10">
    <location>
        <begin position="87"/>
        <end position="108"/>
    </location>
</feature>
<evidence type="ECO:0000256" key="1">
    <source>
        <dbReference type="ARBA" id="ARBA00004141"/>
    </source>
</evidence>
<gene>
    <name evidence="13" type="ORF">D9615_001230</name>
</gene>
<feature type="transmembrane region" description="Helical" evidence="10">
    <location>
        <begin position="142"/>
        <end position="161"/>
    </location>
</feature>
<dbReference type="SUPFAM" id="SSF52540">
    <property type="entry name" value="P-loop containing nucleoside triphosphate hydrolases"/>
    <property type="match status" value="2"/>
</dbReference>
<dbReference type="SUPFAM" id="SSF90123">
    <property type="entry name" value="ABC transporter transmembrane region"/>
    <property type="match status" value="2"/>
</dbReference>
<dbReference type="CDD" id="cd03250">
    <property type="entry name" value="ABCC_MRP_domain1"/>
    <property type="match status" value="1"/>
</dbReference>
<dbReference type="InterPro" id="IPR027417">
    <property type="entry name" value="P-loop_NTPase"/>
</dbReference>
<feature type="transmembrane region" description="Helical" evidence="10">
    <location>
        <begin position="1644"/>
        <end position="1671"/>
    </location>
</feature>
<feature type="transmembrane region" description="Helical" evidence="10">
    <location>
        <begin position="1054"/>
        <end position="1083"/>
    </location>
</feature>
<evidence type="ECO:0000313" key="13">
    <source>
        <dbReference type="EMBL" id="KAF5385025.1"/>
    </source>
</evidence>